<dbReference type="KEGG" id="carl:PXC00_06285"/>
<dbReference type="EMBL" id="CP135996">
    <property type="protein sequence ID" value="WOC33471.1"/>
    <property type="molecule type" value="Genomic_DNA"/>
</dbReference>
<proteinExistence type="predicted"/>
<dbReference type="RefSeq" id="WP_275846550.1">
    <property type="nucleotide sequence ID" value="NZ_CP135996.1"/>
</dbReference>
<evidence type="ECO:0000256" key="1">
    <source>
        <dbReference type="SAM" id="MobiDB-lite"/>
    </source>
</evidence>
<name>A0AA97DDJ8_9FIRM</name>
<reference evidence="4" key="2">
    <citation type="submission" date="2024-06" db="EMBL/GenBank/DDBJ databases">
        <title>Caproicibacterium argilliputei sp. nov, a novel caproic acid producing anaerobic bacterium isolated from pit mud.</title>
        <authorList>
            <person name="Zeng C."/>
        </authorList>
    </citation>
    <scope>NUCLEOTIDE SEQUENCE [LARGE SCALE GENOMIC DNA]</scope>
    <source>
        <strain evidence="4">ZCY20-5</strain>
    </source>
</reference>
<evidence type="ECO:0000313" key="3">
    <source>
        <dbReference type="EMBL" id="WOC33471.1"/>
    </source>
</evidence>
<keyword evidence="4" id="KW-1185">Reference proteome</keyword>
<gene>
    <name evidence="3" type="ORF">PXC00_06285</name>
</gene>
<accession>A0AA97DDJ8</accession>
<dbReference type="Pfam" id="PF14550">
    <property type="entry name" value="Peptidase_S78_2"/>
    <property type="match status" value="1"/>
</dbReference>
<organism evidence="3 4">
    <name type="scientific">Caproicibacterium argilliputei</name>
    <dbReference type="NCBI Taxonomy" id="3030016"/>
    <lineage>
        <taxon>Bacteria</taxon>
        <taxon>Bacillati</taxon>
        <taxon>Bacillota</taxon>
        <taxon>Clostridia</taxon>
        <taxon>Eubacteriales</taxon>
        <taxon>Oscillospiraceae</taxon>
        <taxon>Caproicibacterium</taxon>
    </lineage>
</organism>
<feature type="compositionally biased region" description="Acidic residues" evidence="1">
    <location>
        <begin position="151"/>
        <end position="161"/>
    </location>
</feature>
<reference evidence="4" key="3">
    <citation type="submission" date="2024-06" db="EMBL/GenBank/DDBJ databases">
        <authorList>
            <person name="Zeng C."/>
        </authorList>
    </citation>
    <scope>NUCLEOTIDE SEQUENCE [LARGE SCALE GENOMIC DNA]</scope>
    <source>
        <strain evidence="4">ZCY20-5</strain>
    </source>
</reference>
<reference evidence="3 4" key="1">
    <citation type="submission" date="2024-06" db="EMBL/GenBank/DDBJ databases">
        <title>Caproicibacterium argilliputei sp. nov, a novel caproic acid producing anaerobic bacterium isolated from pit mud.</title>
        <authorList>
            <person name="Xia S."/>
        </authorList>
    </citation>
    <scope>NUCLEOTIDE SEQUENCE [LARGE SCALE GENOMIC DNA]</scope>
    <source>
        <strain evidence="3 4">ZCY20-5</strain>
    </source>
</reference>
<dbReference type="Proteomes" id="UP001300604">
    <property type="component" value="Chromosome"/>
</dbReference>
<feature type="domain" description="Phage-like element PBSX protein XkdF" evidence="2">
    <location>
        <begin position="23"/>
        <end position="145"/>
    </location>
</feature>
<feature type="region of interest" description="Disordered" evidence="1">
    <location>
        <begin position="141"/>
        <end position="161"/>
    </location>
</feature>
<evidence type="ECO:0000259" key="2">
    <source>
        <dbReference type="Pfam" id="PF14550"/>
    </source>
</evidence>
<evidence type="ECO:0000313" key="4">
    <source>
        <dbReference type="Proteomes" id="UP001300604"/>
    </source>
</evidence>
<dbReference type="InterPro" id="IPR027924">
    <property type="entry name" value="XkdF"/>
</dbReference>
<protein>
    <submittedName>
        <fullName evidence="3">XkdF-like putative serine protease domain-containing protein</fullName>
    </submittedName>
</protein>
<dbReference type="AlphaFoldDB" id="A0AA97DDJ8"/>
<sequence>MAEAKTFNQVLGAPAVQKSRFRIFKTDEDKHLVFGWANISIRQDGEEILDYQQDMIDPDDLETAAYEYVLNFRDGGEEHNPDRRKVARLVESCVFTADKLVAMGLPVDAVPQGWWIGFYVDDANTWDKIKDGTYQMFSIEGTATRQPVEGGDSDENSESED</sequence>